<name>A0AAD2KLR9_ACHAE</name>
<accession>A0AAD2KLR9</accession>
<organism evidence="1 2">
    <name type="scientific">Achromobacter aegrifaciens</name>
    <dbReference type="NCBI Taxonomy" id="1287736"/>
    <lineage>
        <taxon>Bacteria</taxon>
        <taxon>Pseudomonadati</taxon>
        <taxon>Pseudomonadota</taxon>
        <taxon>Betaproteobacteria</taxon>
        <taxon>Burkholderiales</taxon>
        <taxon>Alcaligenaceae</taxon>
        <taxon>Achromobacter</taxon>
    </lineage>
</organism>
<dbReference type="AlphaFoldDB" id="A0AAD2KLR9"/>
<gene>
    <name evidence="1" type="ORF">ERS370000_05363</name>
</gene>
<proteinExistence type="predicted"/>
<evidence type="ECO:0000313" key="2">
    <source>
        <dbReference type="Proteomes" id="UP000044098"/>
    </source>
</evidence>
<reference evidence="1 2" key="1">
    <citation type="submission" date="2015-09" db="EMBL/GenBank/DDBJ databases">
        <authorList>
            <consortium name="Pathogen Informatics"/>
        </authorList>
    </citation>
    <scope>NUCLEOTIDE SEQUENCE [LARGE SCALE GENOMIC DNA]</scope>
    <source>
        <strain evidence="1 2">2789STDY5608625</strain>
    </source>
</reference>
<evidence type="ECO:0000313" key="1">
    <source>
        <dbReference type="EMBL" id="CUJ70199.1"/>
    </source>
</evidence>
<dbReference type="Proteomes" id="UP000044098">
    <property type="component" value="Unassembled WGS sequence"/>
</dbReference>
<dbReference type="EMBL" id="CYTK01000012">
    <property type="protein sequence ID" value="CUJ70199.1"/>
    <property type="molecule type" value="Genomic_DNA"/>
</dbReference>
<comment type="caution">
    <text evidence="1">The sequence shown here is derived from an EMBL/GenBank/DDBJ whole genome shotgun (WGS) entry which is preliminary data.</text>
</comment>
<dbReference type="RefSeq" id="WP_054457966.1">
    <property type="nucleotide sequence ID" value="NZ_CYTK01000012.1"/>
</dbReference>
<sequence length="93" mass="9783">MSEPVQVPYKIASNTTTGAACLLVPDRPGRGTPERARLLAGILHWTAADDVIEQVGSPLPDSLVGKIEEEGELLVVAISENGLPASDFVLTFA</sequence>
<protein>
    <submittedName>
        <fullName evidence="1">Uncharacterized protein</fullName>
    </submittedName>
</protein>